<reference evidence="1" key="1">
    <citation type="submission" date="2021-06" db="EMBL/GenBank/DDBJ databases">
        <authorList>
            <person name="Kallberg Y."/>
            <person name="Tangrot J."/>
            <person name="Rosling A."/>
        </authorList>
    </citation>
    <scope>NUCLEOTIDE SEQUENCE</scope>
    <source>
        <strain evidence="1">MA453B</strain>
    </source>
</reference>
<dbReference type="Proteomes" id="UP000789405">
    <property type="component" value="Unassembled WGS sequence"/>
</dbReference>
<dbReference type="PROSITE" id="PS50896">
    <property type="entry name" value="LISH"/>
    <property type="match status" value="1"/>
</dbReference>
<gene>
    <name evidence="1" type="ORF">DERYTH_LOCUS8155</name>
</gene>
<accession>A0A9N9CPP2</accession>
<dbReference type="OrthoDB" id="2444340at2759"/>
<evidence type="ECO:0000313" key="1">
    <source>
        <dbReference type="EMBL" id="CAG8611358.1"/>
    </source>
</evidence>
<comment type="caution">
    <text evidence="1">The sequence shown here is derived from an EMBL/GenBank/DDBJ whole genome shotgun (WGS) entry which is preliminary data.</text>
</comment>
<dbReference type="EMBL" id="CAJVPY010004148">
    <property type="protein sequence ID" value="CAG8611358.1"/>
    <property type="molecule type" value="Genomic_DNA"/>
</dbReference>
<organism evidence="1 2">
    <name type="scientific">Dentiscutata erythropus</name>
    <dbReference type="NCBI Taxonomy" id="1348616"/>
    <lineage>
        <taxon>Eukaryota</taxon>
        <taxon>Fungi</taxon>
        <taxon>Fungi incertae sedis</taxon>
        <taxon>Mucoromycota</taxon>
        <taxon>Glomeromycotina</taxon>
        <taxon>Glomeromycetes</taxon>
        <taxon>Diversisporales</taxon>
        <taxon>Gigasporaceae</taxon>
        <taxon>Dentiscutata</taxon>
    </lineage>
</organism>
<evidence type="ECO:0000313" key="2">
    <source>
        <dbReference type="Proteomes" id="UP000789405"/>
    </source>
</evidence>
<protein>
    <submittedName>
        <fullName evidence="1">15857_t:CDS:1</fullName>
    </submittedName>
</protein>
<proteinExistence type="predicted"/>
<sequence>MSPHKGVTFCEHLWPTSIKAHYTKNNINKNRSIPWLLGFLNTDNIRFLYTKVHEKYPWLFQNYHNTMQAFQKETTLRKSLQKESQQIDFSLRHKEPYIENGIILEANGKHLTSKETQALIIIKDQQLGSTILIDTKQYLTLVLTQACSNCFQTNQKWKITKLGLTVKCISKCRECKSYIVFNNEAEGMNYTLAYAAAGLVGEVTRHALQTILASFGITSQICEKIYNTYQSRLFSRIIDGAKKSAELALRRCIEFINLSENPEFRIQVLSNQYKDDLETNSNYQVVKRFPVGFDTSWSHCRNANQESGEFIFQSAIP</sequence>
<keyword evidence="2" id="KW-1185">Reference proteome</keyword>
<dbReference type="AlphaFoldDB" id="A0A9N9CPP2"/>
<dbReference type="InterPro" id="IPR006594">
    <property type="entry name" value="LisH"/>
</dbReference>
<name>A0A9N9CPP2_9GLOM</name>
<feature type="non-terminal residue" evidence="1">
    <location>
        <position position="1"/>
    </location>
</feature>